<protein>
    <submittedName>
        <fullName evidence="2">Uncharacterized protein</fullName>
    </submittedName>
</protein>
<feature type="compositionally biased region" description="Polar residues" evidence="1">
    <location>
        <begin position="60"/>
        <end position="71"/>
    </location>
</feature>
<feature type="region of interest" description="Disordered" evidence="1">
    <location>
        <begin position="1"/>
        <end position="71"/>
    </location>
</feature>
<comment type="caution">
    <text evidence="2">The sequence shown here is derived from an EMBL/GenBank/DDBJ whole genome shotgun (WGS) entry which is preliminary data.</text>
</comment>
<evidence type="ECO:0000313" key="2">
    <source>
        <dbReference type="EMBL" id="MPC86723.1"/>
    </source>
</evidence>
<feature type="compositionally biased region" description="Polar residues" evidence="1">
    <location>
        <begin position="20"/>
        <end position="29"/>
    </location>
</feature>
<dbReference type="EMBL" id="VSRR010072315">
    <property type="protein sequence ID" value="MPC86723.1"/>
    <property type="molecule type" value="Genomic_DNA"/>
</dbReference>
<evidence type="ECO:0000256" key="1">
    <source>
        <dbReference type="SAM" id="MobiDB-lite"/>
    </source>
</evidence>
<keyword evidence="3" id="KW-1185">Reference proteome</keyword>
<name>A0A5B7IWN5_PORTR</name>
<dbReference type="AlphaFoldDB" id="A0A5B7IWN5"/>
<gene>
    <name evidence="2" type="ORF">E2C01_081559</name>
</gene>
<reference evidence="2 3" key="1">
    <citation type="submission" date="2019-05" db="EMBL/GenBank/DDBJ databases">
        <title>Another draft genome of Portunus trituberculatus and its Hox gene families provides insights of decapod evolution.</title>
        <authorList>
            <person name="Jeong J.-H."/>
            <person name="Song I."/>
            <person name="Kim S."/>
            <person name="Choi T."/>
            <person name="Kim D."/>
            <person name="Ryu S."/>
            <person name="Kim W."/>
        </authorList>
    </citation>
    <scope>NUCLEOTIDE SEQUENCE [LARGE SCALE GENOMIC DNA]</scope>
    <source>
        <tissue evidence="2">Muscle</tissue>
    </source>
</reference>
<accession>A0A5B7IWN5</accession>
<proteinExistence type="predicted"/>
<evidence type="ECO:0000313" key="3">
    <source>
        <dbReference type="Proteomes" id="UP000324222"/>
    </source>
</evidence>
<dbReference type="Proteomes" id="UP000324222">
    <property type="component" value="Unassembled WGS sequence"/>
</dbReference>
<organism evidence="2 3">
    <name type="scientific">Portunus trituberculatus</name>
    <name type="common">Swimming crab</name>
    <name type="synonym">Neptunus trituberculatus</name>
    <dbReference type="NCBI Taxonomy" id="210409"/>
    <lineage>
        <taxon>Eukaryota</taxon>
        <taxon>Metazoa</taxon>
        <taxon>Ecdysozoa</taxon>
        <taxon>Arthropoda</taxon>
        <taxon>Crustacea</taxon>
        <taxon>Multicrustacea</taxon>
        <taxon>Malacostraca</taxon>
        <taxon>Eumalacostraca</taxon>
        <taxon>Eucarida</taxon>
        <taxon>Decapoda</taxon>
        <taxon>Pleocyemata</taxon>
        <taxon>Brachyura</taxon>
        <taxon>Eubrachyura</taxon>
        <taxon>Portunoidea</taxon>
        <taxon>Portunidae</taxon>
        <taxon>Portuninae</taxon>
        <taxon>Portunus</taxon>
    </lineage>
</organism>
<sequence length="71" mass="7740">MNMKTCHGTEEVKSIHPPTYTDSPTSISPPIQPLTRPHFLSNHRTVTKGPSTCLLPPSTYPATLNKSSTAH</sequence>